<dbReference type="GO" id="GO:0003677">
    <property type="term" value="F:DNA binding"/>
    <property type="evidence" value="ECO:0007669"/>
    <property type="project" value="InterPro"/>
</dbReference>
<feature type="domain" description="MCM C-terminal AAA(+) ATPase" evidence="3">
    <location>
        <begin position="286"/>
        <end position="385"/>
    </location>
</feature>
<dbReference type="InterPro" id="IPR025158">
    <property type="entry name" value="Mg_chelat-rel_C"/>
</dbReference>
<comment type="caution">
    <text evidence="4">The sequence shown here is derived from an EMBL/GenBank/DDBJ whole genome shotgun (WGS) entry which is preliminary data.</text>
</comment>
<gene>
    <name evidence="4" type="ORF">FHR99_003110</name>
</gene>
<dbReference type="InterPro" id="IPR020568">
    <property type="entry name" value="Ribosomal_Su5_D2-typ_SF"/>
</dbReference>
<dbReference type="InterPro" id="IPR045006">
    <property type="entry name" value="CHLI-like"/>
</dbReference>
<keyword evidence="2" id="KW-0067">ATP-binding</keyword>
<dbReference type="PANTHER" id="PTHR32039:SF7">
    <property type="entry name" value="COMPETENCE PROTEIN COMM"/>
    <property type="match status" value="1"/>
</dbReference>
<reference evidence="4 5" key="1">
    <citation type="submission" date="2020-08" db="EMBL/GenBank/DDBJ databases">
        <title>Genomic Encyclopedia of Type Strains, Phase III (KMG-III): the genomes of soil and plant-associated and newly described type strains.</title>
        <authorList>
            <person name="Whitman W."/>
        </authorList>
    </citation>
    <scope>NUCLEOTIDE SEQUENCE [LARGE SCALE GENOMIC DNA]</scope>
    <source>
        <strain evidence="4 5">CECT 8654</strain>
    </source>
</reference>
<dbReference type="InterPro" id="IPR001208">
    <property type="entry name" value="MCM_dom"/>
</dbReference>
<dbReference type="Pfam" id="PF13335">
    <property type="entry name" value="Mg_chelatase_C"/>
    <property type="match status" value="1"/>
</dbReference>
<dbReference type="PANTHER" id="PTHR32039">
    <property type="entry name" value="MAGNESIUM-CHELATASE SUBUNIT CHLI"/>
    <property type="match status" value="1"/>
</dbReference>
<dbReference type="EMBL" id="JACHWY010000003">
    <property type="protein sequence ID" value="MBB3048836.1"/>
    <property type="molecule type" value="Genomic_DNA"/>
</dbReference>
<organism evidence="4 5">
    <name type="scientific">Litorivivens lipolytica</name>
    <dbReference type="NCBI Taxonomy" id="1524264"/>
    <lineage>
        <taxon>Bacteria</taxon>
        <taxon>Pseudomonadati</taxon>
        <taxon>Pseudomonadota</taxon>
        <taxon>Gammaproteobacteria</taxon>
        <taxon>Litorivivens</taxon>
    </lineage>
</organism>
<dbReference type="RefSeq" id="WP_183411592.1">
    <property type="nucleotide sequence ID" value="NZ_JACHWY010000003.1"/>
</dbReference>
<proteinExistence type="predicted"/>
<evidence type="ECO:0000313" key="5">
    <source>
        <dbReference type="Proteomes" id="UP000537130"/>
    </source>
</evidence>
<dbReference type="InterPro" id="IPR027417">
    <property type="entry name" value="P-loop_NTPase"/>
</dbReference>
<dbReference type="SUPFAM" id="SSF54211">
    <property type="entry name" value="Ribosomal protein S5 domain 2-like"/>
    <property type="match status" value="1"/>
</dbReference>
<accession>A0A7W4W7A8</accession>
<dbReference type="Pfam" id="PF13541">
    <property type="entry name" value="ChlI"/>
    <property type="match status" value="1"/>
</dbReference>
<evidence type="ECO:0000256" key="1">
    <source>
        <dbReference type="ARBA" id="ARBA00022741"/>
    </source>
</evidence>
<evidence type="ECO:0000256" key="2">
    <source>
        <dbReference type="ARBA" id="ARBA00022840"/>
    </source>
</evidence>
<dbReference type="Pfam" id="PF01078">
    <property type="entry name" value="Mg_chelatase"/>
    <property type="match status" value="1"/>
</dbReference>
<dbReference type="GO" id="GO:0005524">
    <property type="term" value="F:ATP binding"/>
    <property type="evidence" value="ECO:0007669"/>
    <property type="project" value="UniProtKB-KW"/>
</dbReference>
<evidence type="ECO:0000313" key="4">
    <source>
        <dbReference type="EMBL" id="MBB3048836.1"/>
    </source>
</evidence>
<dbReference type="Proteomes" id="UP000537130">
    <property type="component" value="Unassembled WGS sequence"/>
</dbReference>
<dbReference type="InterPro" id="IPR004482">
    <property type="entry name" value="Mg_chelat-rel"/>
</dbReference>
<dbReference type="AlphaFoldDB" id="A0A7W4W7A8"/>
<dbReference type="InterPro" id="IPR000523">
    <property type="entry name" value="Mg_chelatse_chII-like_cat_dom"/>
</dbReference>
<name>A0A7W4W7A8_9GAMM</name>
<dbReference type="InterPro" id="IPR014721">
    <property type="entry name" value="Ribsml_uS5_D2-typ_fold_subgr"/>
</dbReference>
<dbReference type="SUPFAM" id="SSF52540">
    <property type="entry name" value="P-loop containing nucleoside triphosphate hydrolases"/>
    <property type="match status" value="1"/>
</dbReference>
<keyword evidence="5" id="KW-1185">Reference proteome</keyword>
<dbReference type="NCBIfam" id="TIGR00368">
    <property type="entry name" value="YifB family Mg chelatase-like AAA ATPase"/>
    <property type="match status" value="1"/>
</dbReference>
<protein>
    <submittedName>
        <fullName evidence="4">Magnesium chelatase family protein</fullName>
    </submittedName>
</protein>
<dbReference type="Gene3D" id="3.40.50.300">
    <property type="entry name" value="P-loop containing nucleotide triphosphate hydrolases"/>
    <property type="match status" value="1"/>
</dbReference>
<sequence length="495" mass="53574">MHFALVYSRARIGIDAPLITIEVHLSNGLPAFNIVGLPEASVRESRERVRSALLNAGFEFPARRMTVNLAPADIPKEGSRFDLPIAIGILAASDQLKCEALDHFEFIGELGLTSELRRIDASLPAAMQCESAGRKLILPTANAAEIQHFVSATLRAVDNLGQTVALLQGEADPSTIPERTETENGSTGDFADIIGQHGAKRALEIAAAGAHNLLFSGPPGTGKTLIASRLPSILPPLTRQELLESSAIHSVAGNPVNYRANRPFRSPHHTASAVSLVGGGSHACPGEVSLAHGGVLFLDELPEYPRKVLDVLREPLEAGEITIARANRKIRYPARFQLLAAMNPCPCGYHNDPLHECRCTPDQVRRYRNRISGPLLDRIDLFVHVPRLPPGSLQNTTQEESSELIASRVSAARERQFQRAGCCNAQLDASGLREFCPLDSNSRDLLGKAEARLGLSPRAQHRIIKVARTLADLEGAASISLKHLSEALTYRQMPA</sequence>
<dbReference type="NCBIfam" id="NF007365">
    <property type="entry name" value="PRK09862.1"/>
    <property type="match status" value="1"/>
</dbReference>
<dbReference type="Gene3D" id="3.30.230.10">
    <property type="match status" value="1"/>
</dbReference>
<keyword evidence="1" id="KW-0547">Nucleotide-binding</keyword>
<dbReference type="PROSITE" id="PS50051">
    <property type="entry name" value="MCM_2"/>
    <property type="match status" value="1"/>
</dbReference>
<dbReference type="PRINTS" id="PR01657">
    <property type="entry name" value="MCMFAMILY"/>
</dbReference>
<evidence type="ECO:0000259" key="3">
    <source>
        <dbReference type="PROSITE" id="PS50051"/>
    </source>
</evidence>